<dbReference type="Proteomes" id="UP000727654">
    <property type="component" value="Unassembled WGS sequence"/>
</dbReference>
<keyword evidence="2" id="KW-0143">Chaperone</keyword>
<evidence type="ECO:0000256" key="2">
    <source>
        <dbReference type="ARBA" id="ARBA00023186"/>
    </source>
</evidence>
<reference evidence="4 5" key="1">
    <citation type="submission" date="2021-08" db="EMBL/GenBank/DDBJ databases">
        <authorList>
            <person name="Peeters C."/>
        </authorList>
    </citation>
    <scope>NUCLEOTIDE SEQUENCE [LARGE SCALE GENOMIC DNA]</scope>
    <source>
        <strain evidence="4 5">LMG 23992</strain>
    </source>
</reference>
<evidence type="ECO:0000313" key="4">
    <source>
        <dbReference type="EMBL" id="CAG9185146.1"/>
    </source>
</evidence>
<evidence type="ECO:0000313" key="5">
    <source>
        <dbReference type="Proteomes" id="UP000727654"/>
    </source>
</evidence>
<dbReference type="Pfam" id="PF01610">
    <property type="entry name" value="DDE_Tnp_ISL3"/>
    <property type="match status" value="1"/>
</dbReference>
<protein>
    <submittedName>
        <fullName evidence="4">60 kDa chaperonin</fullName>
    </submittedName>
</protein>
<dbReference type="InterPro" id="IPR002560">
    <property type="entry name" value="Transposase_DDE"/>
</dbReference>
<accession>A0ABN7ZLG8</accession>
<evidence type="ECO:0000259" key="3">
    <source>
        <dbReference type="Pfam" id="PF01610"/>
    </source>
</evidence>
<dbReference type="PANTHER" id="PTHR45633">
    <property type="entry name" value="60 KDA HEAT SHOCK PROTEIN, MITOCHONDRIAL"/>
    <property type="match status" value="1"/>
</dbReference>
<dbReference type="SUPFAM" id="SSF52029">
    <property type="entry name" value="GroEL apical domain-like"/>
    <property type="match status" value="1"/>
</dbReference>
<keyword evidence="5" id="KW-1185">Reference proteome</keyword>
<dbReference type="InterPro" id="IPR027409">
    <property type="entry name" value="GroEL-like_apical_dom_sf"/>
</dbReference>
<organism evidence="4 5">
    <name type="scientific">Cupriavidus laharis</name>
    <dbReference type="NCBI Taxonomy" id="151654"/>
    <lineage>
        <taxon>Bacteria</taxon>
        <taxon>Pseudomonadati</taxon>
        <taxon>Pseudomonadota</taxon>
        <taxon>Betaproteobacteria</taxon>
        <taxon>Burkholderiales</taxon>
        <taxon>Burkholderiaceae</taxon>
        <taxon>Cupriavidus</taxon>
    </lineage>
</organism>
<dbReference type="EMBL" id="CAJZAI010000030">
    <property type="protein sequence ID" value="CAG9185146.1"/>
    <property type="molecule type" value="Genomic_DNA"/>
</dbReference>
<sequence>MQFDRGYLASYFINQPDKQSVMLEEPYILLHDKKISAIHDLLPVLEAVAKTGKPLLVVAENVEGEALATLVVNSLRGTFKAAAVKAPGFGDRRKAMLEDIAILTGGTLIEEQTGKQLKKSRWCLLKRQENLTDKQRVRLRDLLQYNLRTVRAWLLKEEFQQLWDYISPEWAGKFLDQWCTQVMRSRIEPMKKFARTVRVHRELILNYFRARKQFSSGVVEGLNNKAKVTMRKAYGFRTFRTTEIALYHALGNLPEPPGTHTFS</sequence>
<gene>
    <name evidence="4" type="primary">groL_2</name>
    <name evidence="4" type="ORF">LMG23992_05466</name>
</gene>
<dbReference type="InterPro" id="IPR001844">
    <property type="entry name" value="Cpn60/GroEL"/>
</dbReference>
<proteinExistence type="inferred from homology"/>
<evidence type="ECO:0000256" key="1">
    <source>
        <dbReference type="ARBA" id="ARBA00006607"/>
    </source>
</evidence>
<name>A0ABN7ZLG8_9BURK</name>
<comment type="similarity">
    <text evidence="1">Belongs to the chaperonin (HSP60) family.</text>
</comment>
<feature type="domain" description="Transposase IS204/IS1001/IS1096/IS1165 DDE" evidence="3">
    <location>
        <begin position="110"/>
        <end position="241"/>
    </location>
</feature>
<dbReference type="Gene3D" id="3.50.7.10">
    <property type="entry name" value="GroEL"/>
    <property type="match status" value="1"/>
</dbReference>
<comment type="caution">
    <text evidence="4">The sequence shown here is derived from an EMBL/GenBank/DDBJ whole genome shotgun (WGS) entry which is preliminary data.</text>
</comment>